<keyword evidence="6" id="KW-0393">Immunoglobulin domain</keyword>
<evidence type="ECO:0000256" key="1">
    <source>
        <dbReference type="ARBA" id="ARBA00004370"/>
    </source>
</evidence>
<dbReference type="GO" id="GO:0009897">
    <property type="term" value="C:external side of plasma membrane"/>
    <property type="evidence" value="ECO:0007669"/>
    <property type="project" value="TreeGrafter"/>
</dbReference>
<evidence type="ECO:0000256" key="5">
    <source>
        <dbReference type="ARBA" id="ARBA00023180"/>
    </source>
</evidence>
<keyword evidence="7" id="KW-0812">Transmembrane</keyword>
<sequence>MLWLFPFVVADLVAPFEVTAPDKQLKAIRGRPAILGCRFTPDPDLSNLVVTWQRQEDVQVVHSFYYQKDQLDWQSPVYRSRTFLYKSELAKGNASLQITEVSPNDTGGYLCIVTNSQGSARALVELTYGALYSEPRLSIHINSSAFIVKFETEGFPKPEVNWLSKQGENLTHQLELIDLTEDGLYFIRSSYVTQRPMVNVTFTLKNHLLNQNLERPVILIYDEVTATNQAPVAVIILAMLCIMLFICIIILTLQRRKMQRSSTATNGHALVHASLME</sequence>
<dbReference type="InterPro" id="IPR013783">
    <property type="entry name" value="Ig-like_fold"/>
</dbReference>
<dbReference type="GO" id="GO:0005102">
    <property type="term" value="F:signaling receptor binding"/>
    <property type="evidence" value="ECO:0007669"/>
    <property type="project" value="TreeGrafter"/>
</dbReference>
<feature type="domain" description="Ig-like" evidence="8">
    <location>
        <begin position="15"/>
        <end position="127"/>
    </location>
</feature>
<dbReference type="SMART" id="SM00408">
    <property type="entry name" value="IGc2"/>
    <property type="match status" value="1"/>
</dbReference>
<evidence type="ECO:0000256" key="2">
    <source>
        <dbReference type="ARBA" id="ARBA00022729"/>
    </source>
</evidence>
<dbReference type="InterPro" id="IPR007110">
    <property type="entry name" value="Ig-like_dom"/>
</dbReference>
<evidence type="ECO:0000313" key="10">
    <source>
        <dbReference type="Proteomes" id="UP001059041"/>
    </source>
</evidence>
<dbReference type="Proteomes" id="UP001059041">
    <property type="component" value="Linkage Group LG9"/>
</dbReference>
<accession>A0A9W7WPB5</accession>
<organism evidence="9 10">
    <name type="scientific">Triplophysa rosa</name>
    <name type="common">Cave loach</name>
    <dbReference type="NCBI Taxonomy" id="992332"/>
    <lineage>
        <taxon>Eukaryota</taxon>
        <taxon>Metazoa</taxon>
        <taxon>Chordata</taxon>
        <taxon>Craniata</taxon>
        <taxon>Vertebrata</taxon>
        <taxon>Euteleostomi</taxon>
        <taxon>Actinopterygii</taxon>
        <taxon>Neopterygii</taxon>
        <taxon>Teleostei</taxon>
        <taxon>Ostariophysi</taxon>
        <taxon>Cypriniformes</taxon>
        <taxon>Nemacheilidae</taxon>
        <taxon>Triplophysa</taxon>
    </lineage>
</organism>
<keyword evidence="4" id="KW-1015">Disulfide bond</keyword>
<dbReference type="EMBL" id="JAFHDT010000009">
    <property type="protein sequence ID" value="KAI7805835.1"/>
    <property type="molecule type" value="Genomic_DNA"/>
</dbReference>
<dbReference type="SMART" id="SM00406">
    <property type="entry name" value="IGv"/>
    <property type="match status" value="1"/>
</dbReference>
<dbReference type="InterPro" id="IPR050504">
    <property type="entry name" value="IgSF_BTN/MOG"/>
</dbReference>
<dbReference type="InterPro" id="IPR036179">
    <property type="entry name" value="Ig-like_dom_sf"/>
</dbReference>
<comment type="caution">
    <text evidence="9">The sequence shown here is derived from an EMBL/GenBank/DDBJ whole genome shotgun (WGS) entry which is preliminary data.</text>
</comment>
<dbReference type="SMART" id="SM00409">
    <property type="entry name" value="IG"/>
    <property type="match status" value="1"/>
</dbReference>
<evidence type="ECO:0000256" key="4">
    <source>
        <dbReference type="ARBA" id="ARBA00023157"/>
    </source>
</evidence>
<dbReference type="GO" id="GO:0050863">
    <property type="term" value="P:regulation of T cell activation"/>
    <property type="evidence" value="ECO:0007669"/>
    <property type="project" value="UniProtKB-ARBA"/>
</dbReference>
<evidence type="ECO:0000256" key="3">
    <source>
        <dbReference type="ARBA" id="ARBA00023136"/>
    </source>
</evidence>
<dbReference type="GO" id="GO:0050852">
    <property type="term" value="P:T cell receptor signaling pathway"/>
    <property type="evidence" value="ECO:0007669"/>
    <property type="project" value="TreeGrafter"/>
</dbReference>
<keyword evidence="10" id="KW-1185">Reference proteome</keyword>
<dbReference type="SUPFAM" id="SSF48726">
    <property type="entry name" value="Immunoglobulin"/>
    <property type="match status" value="1"/>
</dbReference>
<evidence type="ECO:0000256" key="7">
    <source>
        <dbReference type="SAM" id="Phobius"/>
    </source>
</evidence>
<dbReference type="InterPro" id="IPR053896">
    <property type="entry name" value="BTN3A2-like_Ig-C"/>
</dbReference>
<dbReference type="InterPro" id="IPR013106">
    <property type="entry name" value="Ig_V-set"/>
</dbReference>
<protein>
    <recommendedName>
        <fullName evidence="8">Ig-like domain-containing protein</fullName>
    </recommendedName>
</protein>
<keyword evidence="2" id="KW-0732">Signal</keyword>
<feature type="transmembrane region" description="Helical" evidence="7">
    <location>
        <begin position="232"/>
        <end position="253"/>
    </location>
</feature>
<dbReference type="Pfam" id="PF22705">
    <property type="entry name" value="C2-set_3"/>
    <property type="match status" value="1"/>
</dbReference>
<dbReference type="FunFam" id="2.60.40.10:FF:000142">
    <property type="entry name" value="V-set domain-containing T-cell activation inhibitor 1"/>
    <property type="match status" value="1"/>
</dbReference>
<dbReference type="Pfam" id="PF07686">
    <property type="entry name" value="V-set"/>
    <property type="match status" value="1"/>
</dbReference>
<gene>
    <name evidence="9" type="ORF">IRJ41_020892</name>
</gene>
<evidence type="ECO:0000259" key="8">
    <source>
        <dbReference type="PROSITE" id="PS50835"/>
    </source>
</evidence>
<dbReference type="GO" id="GO:1903037">
    <property type="term" value="P:regulation of leukocyte cell-cell adhesion"/>
    <property type="evidence" value="ECO:0007669"/>
    <property type="project" value="UniProtKB-ARBA"/>
</dbReference>
<dbReference type="Gene3D" id="2.60.40.10">
    <property type="entry name" value="Immunoglobulins"/>
    <property type="match status" value="2"/>
</dbReference>
<dbReference type="InterPro" id="IPR003599">
    <property type="entry name" value="Ig_sub"/>
</dbReference>
<dbReference type="PROSITE" id="PS50835">
    <property type="entry name" value="IG_LIKE"/>
    <property type="match status" value="1"/>
</dbReference>
<evidence type="ECO:0000256" key="6">
    <source>
        <dbReference type="ARBA" id="ARBA00023319"/>
    </source>
</evidence>
<proteinExistence type="predicted"/>
<dbReference type="InterPro" id="IPR003598">
    <property type="entry name" value="Ig_sub2"/>
</dbReference>
<keyword evidence="7" id="KW-1133">Transmembrane helix</keyword>
<dbReference type="PANTHER" id="PTHR24100:SF145">
    <property type="entry name" value="CD276 ANTIGEN"/>
    <property type="match status" value="1"/>
</dbReference>
<dbReference type="GO" id="GO:0001817">
    <property type="term" value="P:regulation of cytokine production"/>
    <property type="evidence" value="ECO:0007669"/>
    <property type="project" value="TreeGrafter"/>
</dbReference>
<reference evidence="9" key="1">
    <citation type="submission" date="2021-02" db="EMBL/GenBank/DDBJ databases">
        <title>Comparative genomics reveals that relaxation of natural selection precedes convergent phenotypic evolution of cavefish.</title>
        <authorList>
            <person name="Peng Z."/>
        </authorList>
    </citation>
    <scope>NUCLEOTIDE SEQUENCE</scope>
    <source>
        <tissue evidence="9">Muscle</tissue>
    </source>
</reference>
<keyword evidence="5" id="KW-0325">Glycoprotein</keyword>
<dbReference type="OrthoDB" id="10055806at2759"/>
<comment type="subcellular location">
    <subcellularLocation>
        <location evidence="1">Membrane</location>
    </subcellularLocation>
</comment>
<dbReference type="PANTHER" id="PTHR24100">
    <property type="entry name" value="BUTYROPHILIN"/>
    <property type="match status" value="1"/>
</dbReference>
<name>A0A9W7WPB5_TRIRA</name>
<evidence type="ECO:0000313" key="9">
    <source>
        <dbReference type="EMBL" id="KAI7805835.1"/>
    </source>
</evidence>
<keyword evidence="3 7" id="KW-0472">Membrane</keyword>
<dbReference type="AlphaFoldDB" id="A0A9W7WPB5"/>